<gene>
    <name evidence="4" type="primary">EstB</name>
    <name evidence="4" type="ORF">CSHISOI_10645</name>
</gene>
<evidence type="ECO:0000256" key="2">
    <source>
        <dbReference type="SAM" id="SignalP"/>
    </source>
</evidence>
<feature type="domain" description="Beta-lactamase-related" evidence="3">
    <location>
        <begin position="335"/>
        <end position="609"/>
    </location>
</feature>
<evidence type="ECO:0000259" key="3">
    <source>
        <dbReference type="Pfam" id="PF00144"/>
    </source>
</evidence>
<dbReference type="InterPro" id="IPR050491">
    <property type="entry name" value="AmpC-like"/>
</dbReference>
<keyword evidence="2" id="KW-0732">Signal</keyword>
<dbReference type="InterPro" id="IPR012338">
    <property type="entry name" value="Beta-lactam/transpept-like"/>
</dbReference>
<accession>A0A5Q4BD18</accession>
<dbReference type="OrthoDB" id="5946976at2759"/>
<evidence type="ECO:0000256" key="1">
    <source>
        <dbReference type="ARBA" id="ARBA00038215"/>
    </source>
</evidence>
<dbReference type="EMBL" id="PUHP01002047">
    <property type="protein sequence ID" value="TQN64785.1"/>
    <property type="molecule type" value="Genomic_DNA"/>
</dbReference>
<organism evidence="4 5">
    <name type="scientific">Colletotrichum shisoi</name>
    <dbReference type="NCBI Taxonomy" id="2078593"/>
    <lineage>
        <taxon>Eukaryota</taxon>
        <taxon>Fungi</taxon>
        <taxon>Dikarya</taxon>
        <taxon>Ascomycota</taxon>
        <taxon>Pezizomycotina</taxon>
        <taxon>Sordariomycetes</taxon>
        <taxon>Hypocreomycetidae</taxon>
        <taxon>Glomerellales</taxon>
        <taxon>Glomerellaceae</taxon>
        <taxon>Colletotrichum</taxon>
        <taxon>Colletotrichum destructivum species complex</taxon>
    </lineage>
</organism>
<comment type="similarity">
    <text evidence="1">Belongs to the peptidase S12 family.</text>
</comment>
<proteinExistence type="inferred from homology"/>
<keyword evidence="5" id="KW-1185">Reference proteome</keyword>
<dbReference type="AlphaFoldDB" id="A0A5Q4BD18"/>
<dbReference type="Gene3D" id="3.40.710.10">
    <property type="entry name" value="DD-peptidase/beta-lactamase superfamily"/>
    <property type="match status" value="1"/>
</dbReference>
<comment type="caution">
    <text evidence="4">The sequence shown here is derived from an EMBL/GenBank/DDBJ whole genome shotgun (WGS) entry which is preliminary data.</text>
</comment>
<evidence type="ECO:0000313" key="4">
    <source>
        <dbReference type="EMBL" id="TQN64785.1"/>
    </source>
</evidence>
<name>A0A5Q4BD18_9PEZI</name>
<dbReference type="Pfam" id="PF00144">
    <property type="entry name" value="Beta-lactamase"/>
    <property type="match status" value="1"/>
</dbReference>
<dbReference type="PANTHER" id="PTHR46825:SF9">
    <property type="entry name" value="BETA-LACTAMASE-RELATED DOMAIN-CONTAINING PROTEIN"/>
    <property type="match status" value="1"/>
</dbReference>
<feature type="chain" id="PRO_5025032244" evidence="2">
    <location>
        <begin position="24"/>
        <end position="652"/>
    </location>
</feature>
<dbReference type="Pfam" id="PF17660">
    <property type="entry name" value="BTRD1"/>
    <property type="match status" value="3"/>
</dbReference>
<reference evidence="4 5" key="1">
    <citation type="journal article" date="2019" name="Sci. Rep.">
        <title>Colletotrichum shisoi sp. nov., an anthracnose pathogen of Perilla frutescens in Japan: molecular phylogenetic, morphological and genomic evidence.</title>
        <authorList>
            <person name="Gan P."/>
            <person name="Tsushima A."/>
            <person name="Hiroyama R."/>
            <person name="Narusaka M."/>
            <person name="Takano Y."/>
            <person name="Narusaka Y."/>
            <person name="Kawaradani M."/>
            <person name="Damm U."/>
            <person name="Shirasu K."/>
        </authorList>
    </citation>
    <scope>NUCLEOTIDE SEQUENCE [LARGE SCALE GENOMIC DNA]</scope>
    <source>
        <strain evidence="4 5">PG-2018a</strain>
    </source>
</reference>
<protein>
    <submittedName>
        <fullName evidence="4">Esterase EstB</fullName>
    </submittedName>
</protein>
<sequence length="652" mass="69599">MHPHSFLGLLASSLLLLFSAAAAAVVVVVTVPIAIDASADVHTYFDVDGAAHGEKVRSLTADGYRITSLSVYGTPPNANYAAVWVRREGPAFETIYGADEAAYDAWLDSWRNRGYVSTHISATGPARNAVFAGVVEQRTDVARWEQRCGLTDPMAYDDATPGVDMVVRDFRMYGGPGDRRYCVLGHENVGNQLSTIFYAAGDDDDDALFDYAAVYASETAKRFWRPSRLFFSDDHVITPQFVDTSVGKWVALYGLTAAELSAQIETQKQQGLHPIDLHGGGGGGGRGGRGGGVPGSDTRFTVIFAETDVPEARKWTATGSVTGFGDNAGVTAALDGAMQAWMRKNGVRQAQLAIARNGSTVAERGYTWAEGDRAVVEPDDVFLLASVSKLFLHAAVSHLVGAGRLSYSTAPADARANDVTVDHLLQHTAGYSRERSGDPAFQFRNVSLGLLDGARAATLADVIEYQAARPLDFAPGSGYSYSNYGSMLLSHLISNLTAVPHMTFLRDVVLGNGYDVRLYETAASVHEADRIVQESRFTGREPTDPGSDRLVPGPHGGDGAIKEECAGAFSLAASASTVARFIGAHAVAGKGGRIPNAERDGTLVGARASAASRSDVDWALMLNTREYISEAEFDDLRFQKIPSVLDGFPVAP</sequence>
<feature type="signal peptide" evidence="2">
    <location>
        <begin position="1"/>
        <end position="23"/>
    </location>
</feature>
<dbReference type="InterPro" id="IPR001466">
    <property type="entry name" value="Beta-lactam-related"/>
</dbReference>
<dbReference type="Proteomes" id="UP000326340">
    <property type="component" value="Unassembled WGS sequence"/>
</dbReference>
<dbReference type="PANTHER" id="PTHR46825">
    <property type="entry name" value="D-ALANYL-D-ALANINE-CARBOXYPEPTIDASE/ENDOPEPTIDASE AMPH"/>
    <property type="match status" value="1"/>
</dbReference>
<dbReference type="InterPro" id="IPR049511">
    <property type="entry name" value="PGH-like_rpt"/>
</dbReference>
<dbReference type="SUPFAM" id="SSF56601">
    <property type="entry name" value="beta-lactamase/transpeptidase-like"/>
    <property type="match status" value="1"/>
</dbReference>
<evidence type="ECO:0000313" key="5">
    <source>
        <dbReference type="Proteomes" id="UP000326340"/>
    </source>
</evidence>